<keyword evidence="1" id="KW-0472">Membrane</keyword>
<feature type="transmembrane region" description="Helical" evidence="1">
    <location>
        <begin position="51"/>
        <end position="71"/>
    </location>
</feature>
<evidence type="ECO:0000256" key="1">
    <source>
        <dbReference type="SAM" id="Phobius"/>
    </source>
</evidence>
<evidence type="ECO:0000313" key="3">
    <source>
        <dbReference type="EMBL" id="GIJ64226.1"/>
    </source>
</evidence>
<dbReference type="Pfam" id="PF04892">
    <property type="entry name" value="VanZ"/>
    <property type="match status" value="1"/>
</dbReference>
<dbReference type="PANTHER" id="PTHR36834">
    <property type="entry name" value="MEMBRANE PROTEIN-RELATED"/>
    <property type="match status" value="1"/>
</dbReference>
<dbReference type="InterPro" id="IPR053150">
    <property type="entry name" value="Teicoplanin_resist-assoc"/>
</dbReference>
<dbReference type="AlphaFoldDB" id="A0A8J4E773"/>
<comment type="caution">
    <text evidence="3">The sequence shown here is derived from an EMBL/GenBank/DDBJ whole genome shotgun (WGS) entry which is preliminary data.</text>
</comment>
<protein>
    <recommendedName>
        <fullName evidence="2">VanZ-like domain-containing protein</fullName>
    </recommendedName>
</protein>
<gene>
    <name evidence="3" type="ORF">Vau01_117420</name>
</gene>
<name>A0A8J4E773_9ACTN</name>
<reference evidence="3" key="1">
    <citation type="submission" date="2021-01" db="EMBL/GenBank/DDBJ databases">
        <title>Whole genome shotgun sequence of Virgisporangium aurantiacum NBRC 16421.</title>
        <authorList>
            <person name="Komaki H."/>
            <person name="Tamura T."/>
        </authorList>
    </citation>
    <scope>NUCLEOTIDE SEQUENCE</scope>
    <source>
        <strain evidence="3">NBRC 16421</strain>
    </source>
</reference>
<dbReference type="RefSeq" id="WP_204012354.1">
    <property type="nucleotide sequence ID" value="NZ_BOPG01000112.1"/>
</dbReference>
<dbReference type="EMBL" id="BOPG01000112">
    <property type="protein sequence ID" value="GIJ64226.1"/>
    <property type="molecule type" value="Genomic_DNA"/>
</dbReference>
<feature type="transmembrane region" description="Helical" evidence="1">
    <location>
        <begin position="113"/>
        <end position="131"/>
    </location>
</feature>
<evidence type="ECO:0000259" key="2">
    <source>
        <dbReference type="Pfam" id="PF04892"/>
    </source>
</evidence>
<keyword evidence="1" id="KW-1133">Transmembrane helix</keyword>
<keyword evidence="1" id="KW-0812">Transmembrane</keyword>
<sequence>MTRARAWTLALSWVYAAAVAVVTVVPAGAHRRHHGRWWWVVEAVPFQVPPVSFALNVVMFMPVGVLVPLLWPRAGRIGTIAALCLAASAAIELTQLALWVTLGNYRTVDVNDLIANTAGGVLGLLVLRVAGGARARATG</sequence>
<proteinExistence type="predicted"/>
<evidence type="ECO:0000313" key="4">
    <source>
        <dbReference type="Proteomes" id="UP000612585"/>
    </source>
</evidence>
<dbReference type="PANTHER" id="PTHR36834:SF1">
    <property type="entry name" value="INTEGRAL MEMBRANE PROTEIN"/>
    <property type="match status" value="1"/>
</dbReference>
<feature type="domain" description="VanZ-like" evidence="2">
    <location>
        <begin position="13"/>
        <end position="129"/>
    </location>
</feature>
<dbReference type="InterPro" id="IPR006976">
    <property type="entry name" value="VanZ-like"/>
</dbReference>
<organism evidence="3 4">
    <name type="scientific">Virgisporangium aurantiacum</name>
    <dbReference type="NCBI Taxonomy" id="175570"/>
    <lineage>
        <taxon>Bacteria</taxon>
        <taxon>Bacillati</taxon>
        <taxon>Actinomycetota</taxon>
        <taxon>Actinomycetes</taxon>
        <taxon>Micromonosporales</taxon>
        <taxon>Micromonosporaceae</taxon>
        <taxon>Virgisporangium</taxon>
    </lineage>
</organism>
<accession>A0A8J4E773</accession>
<feature type="transmembrane region" description="Helical" evidence="1">
    <location>
        <begin position="78"/>
        <end position="101"/>
    </location>
</feature>
<keyword evidence="4" id="KW-1185">Reference proteome</keyword>
<dbReference type="Proteomes" id="UP000612585">
    <property type="component" value="Unassembled WGS sequence"/>
</dbReference>